<dbReference type="SMART" id="SM00028">
    <property type="entry name" value="TPR"/>
    <property type="match status" value="2"/>
</dbReference>
<comment type="caution">
    <text evidence="4">The sequence shown here is derived from an EMBL/GenBank/DDBJ whole genome shotgun (WGS) entry which is preliminary data.</text>
</comment>
<keyword evidence="5" id="KW-1185">Reference proteome</keyword>
<dbReference type="Proteomes" id="UP001564657">
    <property type="component" value="Unassembled WGS sequence"/>
</dbReference>
<dbReference type="SUPFAM" id="SSF48452">
    <property type="entry name" value="TPR-like"/>
    <property type="match status" value="1"/>
</dbReference>
<dbReference type="Pfam" id="PF13181">
    <property type="entry name" value="TPR_8"/>
    <property type="match status" value="1"/>
</dbReference>
<feature type="repeat" description="TPR" evidence="3">
    <location>
        <begin position="247"/>
        <end position="280"/>
    </location>
</feature>
<dbReference type="InterPro" id="IPR019734">
    <property type="entry name" value="TPR_rpt"/>
</dbReference>
<accession>A0ABV4BQ75</accession>
<dbReference type="Pfam" id="PF07719">
    <property type="entry name" value="TPR_2"/>
    <property type="match status" value="1"/>
</dbReference>
<evidence type="ECO:0000256" key="3">
    <source>
        <dbReference type="PROSITE-ProRule" id="PRU00339"/>
    </source>
</evidence>
<evidence type="ECO:0000256" key="2">
    <source>
        <dbReference type="ARBA" id="ARBA00022803"/>
    </source>
</evidence>
<dbReference type="RefSeq" id="WP_369704268.1">
    <property type="nucleotide sequence ID" value="NZ_JBGEWD010000007.1"/>
</dbReference>
<proteinExistence type="predicted"/>
<evidence type="ECO:0000256" key="1">
    <source>
        <dbReference type="ARBA" id="ARBA00022737"/>
    </source>
</evidence>
<sequence>MDIKSYFAEKLSELLFLEVDKKNVEKIFGVKISENIYLPVSSKYIVNNIKSKRNMDEIPVGYFIEGMFYVLGADVKFKFGKYYKNILKSDENNSKFIKGIIAKNIKNKNYEDAYVILKGLSILEDTREIYDKLIIMVDEIRKKNNMYEEEELEILEKAELKENYALPYFYEAIIKKENGDYEGALFCINNYIKKGGEETLEVTDLKQWLISIVNYDRGKELLENEPADPTKALKLLIPLMDTLGDNALLYYYIAVAYRMLENYEKAIYYLNEALNIDSSIVEIVNEMGINYASIGEYETSIAYLRKAFEATKSVEICTNLIMCYLNSGDLKDAKIHLEIAKKLNPKDEVVVQLDNIIKGISKS</sequence>
<dbReference type="PROSITE" id="PS50005">
    <property type="entry name" value="TPR"/>
    <property type="match status" value="1"/>
</dbReference>
<dbReference type="InterPro" id="IPR013105">
    <property type="entry name" value="TPR_2"/>
</dbReference>
<gene>
    <name evidence="4" type="ORF">AB8U03_09260</name>
</gene>
<keyword evidence="1" id="KW-0677">Repeat</keyword>
<name>A0ABV4BQ75_9CLOT</name>
<evidence type="ECO:0000313" key="4">
    <source>
        <dbReference type="EMBL" id="MEY8000382.1"/>
    </source>
</evidence>
<protein>
    <submittedName>
        <fullName evidence="4">Tetratricopeptide repeat protein</fullName>
    </submittedName>
</protein>
<dbReference type="Gene3D" id="1.25.40.10">
    <property type="entry name" value="Tetratricopeptide repeat domain"/>
    <property type="match status" value="1"/>
</dbReference>
<dbReference type="EMBL" id="JBGEWD010000007">
    <property type="protein sequence ID" value="MEY8000382.1"/>
    <property type="molecule type" value="Genomic_DNA"/>
</dbReference>
<dbReference type="InterPro" id="IPR011990">
    <property type="entry name" value="TPR-like_helical_dom_sf"/>
</dbReference>
<reference evidence="4 5" key="1">
    <citation type="submission" date="2024-08" db="EMBL/GenBank/DDBJ databases">
        <title>Clostridium lapicellarii sp. nov., and Clostridium renhuaiense sp. nov., two species isolated from the mud in a fermentation cellar used for producing sauce-flavour Chinese liquors.</title>
        <authorList>
            <person name="Yang F."/>
            <person name="Wang H."/>
            <person name="Chen L.Q."/>
            <person name="Zhou N."/>
            <person name="Lu J.J."/>
            <person name="Pu X.X."/>
            <person name="Wan B."/>
            <person name="Wang L."/>
            <person name="Liu S.J."/>
        </authorList>
    </citation>
    <scope>NUCLEOTIDE SEQUENCE [LARGE SCALE GENOMIC DNA]</scope>
    <source>
        <strain evidence="4 5">MT-5</strain>
    </source>
</reference>
<organism evidence="4 5">
    <name type="scientific">Clostridium moutaii</name>
    <dbReference type="NCBI Taxonomy" id="3240932"/>
    <lineage>
        <taxon>Bacteria</taxon>
        <taxon>Bacillati</taxon>
        <taxon>Bacillota</taxon>
        <taxon>Clostridia</taxon>
        <taxon>Eubacteriales</taxon>
        <taxon>Clostridiaceae</taxon>
        <taxon>Clostridium</taxon>
    </lineage>
</organism>
<evidence type="ECO:0000313" key="5">
    <source>
        <dbReference type="Proteomes" id="UP001564657"/>
    </source>
</evidence>
<keyword evidence="2 3" id="KW-0802">TPR repeat</keyword>